<comment type="caution">
    <text evidence="2">The sequence shown here is derived from an EMBL/GenBank/DDBJ whole genome shotgun (WGS) entry which is preliminary data.</text>
</comment>
<keyword evidence="1" id="KW-1133">Transmembrane helix</keyword>
<dbReference type="STRING" id="997296.PB1_06382"/>
<name>I3E0E7_BACMT</name>
<reference evidence="2 3" key="1">
    <citation type="journal article" date="2012" name="Appl. Environ. Microbiol.">
        <title>Genome Sequence of Thermotolerant Bacillus methanolicus: Features and Regulation Related to Methylotrophy and Production of L-Lysine and L-Glutamate from Methanol.</title>
        <authorList>
            <person name="Heggeset T.M."/>
            <person name="Krog A."/>
            <person name="Balzer S."/>
            <person name="Wentzel A."/>
            <person name="Ellingsen T.E."/>
            <person name="Brautaset T."/>
        </authorList>
    </citation>
    <scope>NUCLEOTIDE SEQUENCE [LARGE SCALE GENOMIC DNA]</scope>
    <source>
        <strain evidence="2 3">PB1</strain>
    </source>
</reference>
<evidence type="ECO:0000256" key="1">
    <source>
        <dbReference type="SAM" id="Phobius"/>
    </source>
</evidence>
<evidence type="ECO:0000313" key="2">
    <source>
        <dbReference type="EMBL" id="EIJ79968.1"/>
    </source>
</evidence>
<accession>I3E0E7</accession>
<feature type="transmembrane region" description="Helical" evidence="1">
    <location>
        <begin position="12"/>
        <end position="33"/>
    </location>
</feature>
<proteinExistence type="predicted"/>
<keyword evidence="3" id="KW-1185">Reference proteome</keyword>
<dbReference type="AlphaFoldDB" id="I3E0E7"/>
<gene>
    <name evidence="2" type="ORF">PB1_06382</name>
</gene>
<protein>
    <submittedName>
        <fullName evidence="2">Uncharacterized protein</fullName>
    </submittedName>
</protein>
<sequence>MFDKPPPRQLIRTFSGLVLALLKYFLTAHLSIFE</sequence>
<dbReference type="PATRIC" id="fig|997296.3.peg.1359"/>
<keyword evidence="1" id="KW-0812">Transmembrane</keyword>
<organism evidence="2 3">
    <name type="scientific">Bacillus methanolicus PB1</name>
    <dbReference type="NCBI Taxonomy" id="997296"/>
    <lineage>
        <taxon>Bacteria</taxon>
        <taxon>Bacillati</taxon>
        <taxon>Bacillota</taxon>
        <taxon>Bacilli</taxon>
        <taxon>Bacillales</taxon>
        <taxon>Bacillaceae</taxon>
        <taxon>Bacillus</taxon>
    </lineage>
</organism>
<dbReference type="Proteomes" id="UP000010523">
    <property type="component" value="Unassembled WGS sequence"/>
</dbReference>
<evidence type="ECO:0000313" key="3">
    <source>
        <dbReference type="Proteomes" id="UP000010523"/>
    </source>
</evidence>
<dbReference type="EMBL" id="AFEU01000002">
    <property type="protein sequence ID" value="EIJ79968.1"/>
    <property type="molecule type" value="Genomic_DNA"/>
</dbReference>
<keyword evidence="1" id="KW-0472">Membrane</keyword>